<protein>
    <recommendedName>
        <fullName evidence="4">Cadmium transporter</fullName>
    </recommendedName>
</protein>
<gene>
    <name evidence="2" type="ORF">M878_01680</name>
</gene>
<keyword evidence="1" id="KW-0472">Membrane</keyword>
<evidence type="ECO:0000256" key="1">
    <source>
        <dbReference type="SAM" id="Phobius"/>
    </source>
</evidence>
<accession>V6L5X3</accession>
<evidence type="ECO:0000313" key="3">
    <source>
        <dbReference type="Proteomes" id="UP000017984"/>
    </source>
</evidence>
<dbReference type="HOGENOM" id="CLU_071117_1_0_11"/>
<feature type="transmembrane region" description="Helical" evidence="1">
    <location>
        <begin position="44"/>
        <end position="66"/>
    </location>
</feature>
<dbReference type="EMBL" id="AWQX01000007">
    <property type="protein sequence ID" value="EST36624.1"/>
    <property type="molecule type" value="Genomic_DNA"/>
</dbReference>
<dbReference type="Pfam" id="PF03596">
    <property type="entry name" value="Cad"/>
    <property type="match status" value="1"/>
</dbReference>
<keyword evidence="1" id="KW-0812">Transmembrane</keyword>
<keyword evidence="3" id="KW-1185">Reference proteome</keyword>
<keyword evidence="1" id="KW-1133">Transmembrane helix</keyword>
<comment type="caution">
    <text evidence="2">The sequence shown here is derived from an EMBL/GenBank/DDBJ whole genome shotgun (WGS) entry which is preliminary data.</text>
</comment>
<dbReference type="RefSeq" id="WP_023544371.1">
    <property type="nucleotide sequence ID" value="NZ_CM002285.1"/>
</dbReference>
<dbReference type="Proteomes" id="UP000017984">
    <property type="component" value="Chromosome"/>
</dbReference>
<feature type="transmembrane region" description="Helical" evidence="1">
    <location>
        <begin position="145"/>
        <end position="168"/>
    </location>
</feature>
<feature type="transmembrane region" description="Helical" evidence="1">
    <location>
        <begin position="180"/>
        <end position="201"/>
    </location>
</feature>
<dbReference type="PATRIC" id="fig|1352936.5.peg.379"/>
<dbReference type="OrthoDB" id="7995400at2"/>
<sequence>MSEVLGTAGTAAAMFTGTNLDDLVVVTVLFTASRADGRPATWQIWAGQYAGMVLLSGLSMVAALGLTAVSGGWMGLLGLVASGLGVRGLVANVREGDDGPDTDASRCGVRVRGNGAMSVTLLAVATGADNVSVYTPAFRVVGPSAIAVIMTVFAAGVAVWCLAGAWLSSREIWAAVVERHVRWVVPCVFIVAGAAVMAAAAGQLL</sequence>
<name>V6L5X3_STRRC</name>
<dbReference type="AlphaFoldDB" id="V6L5X3"/>
<reference evidence="2 3" key="1">
    <citation type="journal article" date="2014" name="Genome Announc.">
        <title>Draft Genome Sequence of Streptomyces roseochromogenes subsp. oscitans DS 12.976, Producer of the Aminocoumarin Antibiotic Clorobiocin.</title>
        <authorList>
            <person name="Ruckert C."/>
            <person name="Kalinowski J."/>
            <person name="Heide L."/>
            <person name="Apel A.K."/>
        </authorList>
    </citation>
    <scope>NUCLEOTIDE SEQUENCE [LARGE SCALE GENOMIC DNA]</scope>
    <source>
        <strain evidence="2 3">DS 12.976</strain>
    </source>
</reference>
<dbReference type="STRING" id="1352936.M878_01680"/>
<dbReference type="InterPro" id="IPR004676">
    <property type="entry name" value="Cd-R_transporter"/>
</dbReference>
<evidence type="ECO:0000313" key="2">
    <source>
        <dbReference type="EMBL" id="EST36624.1"/>
    </source>
</evidence>
<organism evidence="2 3">
    <name type="scientific">Streptomyces roseochromogenus subsp. oscitans DS 12.976</name>
    <dbReference type="NCBI Taxonomy" id="1352936"/>
    <lineage>
        <taxon>Bacteria</taxon>
        <taxon>Bacillati</taxon>
        <taxon>Actinomycetota</taxon>
        <taxon>Actinomycetes</taxon>
        <taxon>Kitasatosporales</taxon>
        <taxon>Streptomycetaceae</taxon>
        <taxon>Streptomyces</taxon>
    </lineage>
</organism>
<proteinExistence type="predicted"/>
<evidence type="ECO:0008006" key="4">
    <source>
        <dbReference type="Google" id="ProtNLM"/>
    </source>
</evidence>